<dbReference type="PANTHER" id="PTHR24243:SF9">
    <property type="entry name" value="NEUROTENSIN RECEPTOR TYPE 1"/>
    <property type="match status" value="1"/>
</dbReference>
<feature type="domain" description="G-protein coupled receptors family 1 profile" evidence="14">
    <location>
        <begin position="81"/>
        <end position="235"/>
    </location>
</feature>
<feature type="transmembrane region" description="Helical" evidence="13">
    <location>
        <begin position="191"/>
        <end position="213"/>
    </location>
</feature>
<evidence type="ECO:0000313" key="15">
    <source>
        <dbReference type="EMBL" id="KAL0186273.1"/>
    </source>
</evidence>
<feature type="transmembrane region" description="Helical" evidence="13">
    <location>
        <begin position="65"/>
        <end position="88"/>
    </location>
</feature>
<dbReference type="Gene3D" id="1.20.1070.10">
    <property type="entry name" value="Rhodopsin 7-helix transmembrane proteins"/>
    <property type="match status" value="1"/>
</dbReference>
<keyword evidence="3 12" id="KW-0812">Transmembrane</keyword>
<dbReference type="AlphaFoldDB" id="A0ABD0QKP3"/>
<accession>A0ABD0QKP3</accession>
<evidence type="ECO:0000256" key="9">
    <source>
        <dbReference type="ARBA" id="ARBA00023170"/>
    </source>
</evidence>
<dbReference type="InterPro" id="IPR003984">
    <property type="entry name" value="NT_rcpt"/>
</dbReference>
<comment type="subcellular location">
    <subcellularLocation>
        <location evidence="1">Cell membrane</location>
        <topology evidence="1">Multi-pass membrane protein</topology>
    </subcellularLocation>
</comment>
<keyword evidence="11" id="KW-0449">Lipoprotein</keyword>
<evidence type="ECO:0000256" key="8">
    <source>
        <dbReference type="ARBA" id="ARBA00023157"/>
    </source>
</evidence>
<evidence type="ECO:0000256" key="7">
    <source>
        <dbReference type="ARBA" id="ARBA00023139"/>
    </source>
</evidence>
<dbReference type="EMBL" id="JAMKFB020000008">
    <property type="protein sequence ID" value="KAL0186273.1"/>
    <property type="molecule type" value="Genomic_DNA"/>
</dbReference>
<evidence type="ECO:0000256" key="5">
    <source>
        <dbReference type="ARBA" id="ARBA00023040"/>
    </source>
</evidence>
<evidence type="ECO:0000259" key="14">
    <source>
        <dbReference type="PROSITE" id="PS50262"/>
    </source>
</evidence>
<dbReference type="SUPFAM" id="SSF81321">
    <property type="entry name" value="Family A G protein-coupled receptor-like"/>
    <property type="match status" value="1"/>
</dbReference>
<keyword evidence="9 12" id="KW-0675">Receptor</keyword>
<dbReference type="GO" id="GO:0005886">
    <property type="term" value="C:plasma membrane"/>
    <property type="evidence" value="ECO:0007669"/>
    <property type="project" value="UniProtKB-SubCell"/>
</dbReference>
<evidence type="ECO:0000256" key="4">
    <source>
        <dbReference type="ARBA" id="ARBA00022989"/>
    </source>
</evidence>
<keyword evidence="6 13" id="KW-0472">Membrane</keyword>
<dbReference type="PROSITE" id="PS00237">
    <property type="entry name" value="G_PROTEIN_RECEP_F1_1"/>
    <property type="match status" value="1"/>
</dbReference>
<organism evidence="15 16">
    <name type="scientific">Cirrhinus mrigala</name>
    <name type="common">Mrigala</name>
    <dbReference type="NCBI Taxonomy" id="683832"/>
    <lineage>
        <taxon>Eukaryota</taxon>
        <taxon>Metazoa</taxon>
        <taxon>Chordata</taxon>
        <taxon>Craniata</taxon>
        <taxon>Vertebrata</taxon>
        <taxon>Euteleostomi</taxon>
        <taxon>Actinopterygii</taxon>
        <taxon>Neopterygii</taxon>
        <taxon>Teleostei</taxon>
        <taxon>Ostariophysi</taxon>
        <taxon>Cypriniformes</taxon>
        <taxon>Cyprinidae</taxon>
        <taxon>Labeoninae</taxon>
        <taxon>Labeonini</taxon>
        <taxon>Cirrhinus</taxon>
    </lineage>
</organism>
<keyword evidence="7" id="KW-0564">Palmitate</keyword>
<keyword evidence="16" id="KW-1185">Reference proteome</keyword>
<evidence type="ECO:0000256" key="12">
    <source>
        <dbReference type="RuleBase" id="RU000688"/>
    </source>
</evidence>
<dbReference type="InterPro" id="IPR017452">
    <property type="entry name" value="GPCR_Rhodpsn_7TM"/>
</dbReference>
<comment type="similarity">
    <text evidence="12">Belongs to the G-protein coupled receptor 1 family.</text>
</comment>
<dbReference type="GO" id="GO:0004930">
    <property type="term" value="F:G protein-coupled receptor activity"/>
    <property type="evidence" value="ECO:0007669"/>
    <property type="project" value="UniProtKB-KW"/>
</dbReference>
<evidence type="ECO:0000256" key="11">
    <source>
        <dbReference type="ARBA" id="ARBA00023288"/>
    </source>
</evidence>
<keyword evidence="2" id="KW-1003">Cell membrane</keyword>
<keyword evidence="10 12" id="KW-0807">Transducer</keyword>
<evidence type="ECO:0000256" key="2">
    <source>
        <dbReference type="ARBA" id="ARBA00022475"/>
    </source>
</evidence>
<protein>
    <recommendedName>
        <fullName evidence="14">G-protein coupled receptors family 1 profile domain-containing protein</fullName>
    </recommendedName>
</protein>
<proteinExistence type="inferred from homology"/>
<reference evidence="15 16" key="1">
    <citation type="submission" date="2024-05" db="EMBL/GenBank/DDBJ databases">
        <title>Genome sequencing and assembly of Indian major carp, Cirrhinus mrigala (Hamilton, 1822).</title>
        <authorList>
            <person name="Mohindra V."/>
            <person name="Chowdhury L.M."/>
            <person name="Lal K."/>
            <person name="Jena J.K."/>
        </authorList>
    </citation>
    <scope>NUCLEOTIDE SEQUENCE [LARGE SCALE GENOMIC DNA]</scope>
    <source>
        <strain evidence="15">CM1030</strain>
        <tissue evidence="15">Blood</tissue>
    </source>
</reference>
<dbReference type="PRINTS" id="PR01479">
    <property type="entry name" value="NEUROTENSINR"/>
</dbReference>
<evidence type="ECO:0000256" key="1">
    <source>
        <dbReference type="ARBA" id="ARBA00004651"/>
    </source>
</evidence>
<dbReference type="Pfam" id="PF00001">
    <property type="entry name" value="7tm_1"/>
    <property type="match status" value="1"/>
</dbReference>
<dbReference type="Proteomes" id="UP001529510">
    <property type="component" value="Unassembled WGS sequence"/>
</dbReference>
<name>A0ABD0QKP3_CIRMR</name>
<dbReference type="PROSITE" id="PS50262">
    <property type="entry name" value="G_PROTEIN_RECEP_F1_2"/>
    <property type="match status" value="1"/>
</dbReference>
<feature type="transmembrane region" description="Helical" evidence="13">
    <location>
        <begin position="109"/>
        <end position="131"/>
    </location>
</feature>
<keyword evidence="5 12" id="KW-0297">G-protein coupled receptor</keyword>
<evidence type="ECO:0000313" key="16">
    <source>
        <dbReference type="Proteomes" id="UP001529510"/>
    </source>
</evidence>
<comment type="caution">
    <text evidence="15">The sequence shown here is derived from an EMBL/GenBank/DDBJ whole genome shotgun (WGS) entry which is preliminary data.</text>
</comment>
<dbReference type="InterPro" id="IPR000276">
    <property type="entry name" value="GPCR_Rhodpsn"/>
</dbReference>
<evidence type="ECO:0000256" key="6">
    <source>
        <dbReference type="ARBA" id="ARBA00023136"/>
    </source>
</evidence>
<keyword evidence="4 13" id="KW-1133">Transmembrane helix</keyword>
<dbReference type="PANTHER" id="PTHR24243">
    <property type="entry name" value="G-PROTEIN COUPLED RECEPTOR"/>
    <property type="match status" value="1"/>
</dbReference>
<dbReference type="PRINTS" id="PR00237">
    <property type="entry name" value="GPCRRHODOPSN"/>
</dbReference>
<evidence type="ECO:0000256" key="3">
    <source>
        <dbReference type="ARBA" id="ARBA00022692"/>
    </source>
</evidence>
<sequence length="235" mass="26603">MFITAARSKINQCFLSSIWRFCDETMTELRTHRVLENRTQQSALNSTESPPLDDLNVNTDIYSKVLVTLIYSVLFAVGLIGNSMTLYISLQRRSIKHLQGTVRYHIASLAVSDLLILVLSMPVELYSFIWIHHPWAFGEVVCRGYYFLRDGCSYATAFNIVSLSVERYMALCHPFKAKSQMSRGRTRRLILALWCASLILASPMLLTMGQLYVGKETICTTVASTNTAKTVLQVK</sequence>
<evidence type="ECO:0000256" key="10">
    <source>
        <dbReference type="ARBA" id="ARBA00023224"/>
    </source>
</evidence>
<feature type="transmembrane region" description="Helical" evidence="13">
    <location>
        <begin position="151"/>
        <end position="170"/>
    </location>
</feature>
<evidence type="ECO:0000256" key="13">
    <source>
        <dbReference type="SAM" id="Phobius"/>
    </source>
</evidence>
<keyword evidence="8" id="KW-1015">Disulfide bond</keyword>
<gene>
    <name evidence="15" type="ORF">M9458_017943</name>
</gene>